<gene>
    <name evidence="3" type="ORF">DES39_1639</name>
</gene>
<dbReference type="AlphaFoldDB" id="A0A495RCX5"/>
<protein>
    <submittedName>
        <fullName evidence="3">Nicotinamidase-related amidase</fullName>
    </submittedName>
</protein>
<dbReference type="InterPro" id="IPR050272">
    <property type="entry name" value="Isochorismatase-like_hydrls"/>
</dbReference>
<evidence type="ECO:0000313" key="4">
    <source>
        <dbReference type="Proteomes" id="UP000278542"/>
    </source>
</evidence>
<dbReference type="Gene3D" id="3.40.50.850">
    <property type="entry name" value="Isochorismatase-like"/>
    <property type="match status" value="1"/>
</dbReference>
<reference evidence="3 4" key="1">
    <citation type="submission" date="2018-10" db="EMBL/GenBank/DDBJ databases">
        <title>Genomic Encyclopedia of Type Strains, Phase IV (KMG-IV): sequencing the most valuable type-strain genomes for metagenomic binning, comparative biology and taxonomic classification.</title>
        <authorList>
            <person name="Goeker M."/>
        </authorList>
    </citation>
    <scope>NUCLEOTIDE SEQUENCE [LARGE SCALE GENOMIC DNA]</scope>
    <source>
        <strain evidence="3 4">DSM 22228</strain>
    </source>
</reference>
<evidence type="ECO:0000313" key="3">
    <source>
        <dbReference type="EMBL" id="RKS85130.1"/>
    </source>
</evidence>
<dbReference type="InterPro" id="IPR036380">
    <property type="entry name" value="Isochorismatase-like_sf"/>
</dbReference>
<organism evidence="3 4">
    <name type="scientific">Orbus hercynius</name>
    <dbReference type="NCBI Taxonomy" id="593135"/>
    <lineage>
        <taxon>Bacteria</taxon>
        <taxon>Pseudomonadati</taxon>
        <taxon>Pseudomonadota</taxon>
        <taxon>Gammaproteobacteria</taxon>
        <taxon>Orbales</taxon>
        <taxon>Orbaceae</taxon>
        <taxon>Orbus</taxon>
    </lineage>
</organism>
<evidence type="ECO:0000259" key="2">
    <source>
        <dbReference type="Pfam" id="PF00857"/>
    </source>
</evidence>
<dbReference type="PANTHER" id="PTHR43540:SF1">
    <property type="entry name" value="ISOCHORISMATASE HYDROLASE"/>
    <property type="match status" value="1"/>
</dbReference>
<proteinExistence type="predicted"/>
<dbReference type="PANTHER" id="PTHR43540">
    <property type="entry name" value="PEROXYUREIDOACRYLATE/UREIDOACRYLATE AMIDOHYDROLASE-RELATED"/>
    <property type="match status" value="1"/>
</dbReference>
<dbReference type="RefSeq" id="WP_121145287.1">
    <property type="nucleotide sequence ID" value="NZ_RBWY01000003.1"/>
</dbReference>
<sequence>MNTAFIGIDYIIDITHPDGKIPHSSPNVIQGHVIEHANRILTLAGEKNWLKLLVKVGFSTHYTEQPKSSPLFGQLNQIGGLSLDTKGTDFHPDLHAHLADMVIIKPRVSAFYCTELEAALRANKIERLIIAGVSTSMTVQSTAREAHDRDYQVVIVEDACAAPTQAEHNSSIEFLKGIATVVDAEQLAKMV</sequence>
<dbReference type="SUPFAM" id="SSF52499">
    <property type="entry name" value="Isochorismatase-like hydrolases"/>
    <property type="match status" value="1"/>
</dbReference>
<accession>A0A495RCX5</accession>
<keyword evidence="4" id="KW-1185">Reference proteome</keyword>
<name>A0A495RCX5_9GAMM</name>
<keyword evidence="1" id="KW-0378">Hydrolase</keyword>
<dbReference type="CDD" id="cd00431">
    <property type="entry name" value="cysteine_hydrolases"/>
    <property type="match status" value="1"/>
</dbReference>
<dbReference type="OrthoDB" id="5294192at2"/>
<feature type="domain" description="Isochorismatase-like" evidence="2">
    <location>
        <begin position="4"/>
        <end position="186"/>
    </location>
</feature>
<dbReference type="EMBL" id="RBWY01000003">
    <property type="protein sequence ID" value="RKS85130.1"/>
    <property type="molecule type" value="Genomic_DNA"/>
</dbReference>
<dbReference type="InterPro" id="IPR000868">
    <property type="entry name" value="Isochorismatase-like_dom"/>
</dbReference>
<dbReference type="Pfam" id="PF00857">
    <property type="entry name" value="Isochorismatase"/>
    <property type="match status" value="1"/>
</dbReference>
<comment type="caution">
    <text evidence="3">The sequence shown here is derived from an EMBL/GenBank/DDBJ whole genome shotgun (WGS) entry which is preliminary data.</text>
</comment>
<dbReference type="Proteomes" id="UP000278542">
    <property type="component" value="Unassembled WGS sequence"/>
</dbReference>
<dbReference type="GO" id="GO:0016787">
    <property type="term" value="F:hydrolase activity"/>
    <property type="evidence" value="ECO:0007669"/>
    <property type="project" value="UniProtKB-KW"/>
</dbReference>
<evidence type="ECO:0000256" key="1">
    <source>
        <dbReference type="ARBA" id="ARBA00022801"/>
    </source>
</evidence>